<accession>A0A3P1AUM7</accession>
<evidence type="ECO:0000313" key="2">
    <source>
        <dbReference type="Proteomes" id="UP000268372"/>
    </source>
</evidence>
<dbReference type="Proteomes" id="UP000268372">
    <property type="component" value="Unassembled WGS sequence"/>
</dbReference>
<gene>
    <name evidence="1" type="ORF">EG242_10980</name>
</gene>
<dbReference type="PROSITE" id="PS51257">
    <property type="entry name" value="PROKAR_LIPOPROTEIN"/>
    <property type="match status" value="1"/>
</dbReference>
<dbReference type="RefSeq" id="WP_124899919.1">
    <property type="nucleotide sequence ID" value="NZ_RQTJ01000026.1"/>
</dbReference>
<reference evidence="1 2" key="1">
    <citation type="submission" date="2018-11" db="EMBL/GenBank/DDBJ databases">
        <title>Flavobacterium sp. nov., YIM 102796 draft genome.</title>
        <authorList>
            <person name="Li G."/>
            <person name="Jiang Y."/>
        </authorList>
    </citation>
    <scope>NUCLEOTIDE SEQUENCE [LARGE SCALE GENOMIC DNA]</scope>
    <source>
        <strain evidence="1 2">YIM 102796</strain>
    </source>
</reference>
<name>A0A3P1AUM7_9FLAO</name>
<dbReference type="AlphaFoldDB" id="A0A3P1AUM7"/>
<organism evidence="1 2">
    <name type="scientific">Paenimyroides viscosum</name>
    <dbReference type="NCBI Taxonomy" id="2488729"/>
    <lineage>
        <taxon>Bacteria</taxon>
        <taxon>Pseudomonadati</taxon>
        <taxon>Bacteroidota</taxon>
        <taxon>Flavobacteriia</taxon>
        <taxon>Flavobacteriales</taxon>
        <taxon>Flavobacteriaceae</taxon>
        <taxon>Paenimyroides</taxon>
    </lineage>
</organism>
<evidence type="ECO:0000313" key="1">
    <source>
        <dbReference type="EMBL" id="RRA92410.1"/>
    </source>
</evidence>
<comment type="caution">
    <text evidence="1">The sequence shown here is derived from an EMBL/GenBank/DDBJ whole genome shotgun (WGS) entry which is preliminary data.</text>
</comment>
<proteinExistence type="predicted"/>
<dbReference type="OrthoDB" id="1243722at2"/>
<dbReference type="EMBL" id="RQTJ01000026">
    <property type="protein sequence ID" value="RRA92410.1"/>
    <property type="molecule type" value="Genomic_DNA"/>
</dbReference>
<keyword evidence="2" id="KW-1185">Reference proteome</keyword>
<protein>
    <submittedName>
        <fullName evidence="1">Uncharacterized protein</fullName>
    </submittedName>
</protein>
<sequence length="329" mass="38107">MQKTICFLILCLTFYSCEGQTKENTKNQDKNDISNYKTEILSEEEMRFTTDKAVLLIQNKNYTEFKHLIVEDIAKNISEQQIIQIVGQINEIFKTEGIPTGNENILPALNATLNGNDTIFINNILYNFKPINNSQKVLTFSFLKQYGTDKIAGVNLNTNPLSSANAKPTIKQIEKFDFNVSDISNFRIYYDERVDRKRKFKNEIGYFAIQGDLNTLRESGILPIIETIFSELKKSNFKSVKTFNSTLNRGESAKYIQAEFGFKNLPYSIFIYLPIKNGGQYENKIIVMQREYVNLGYEFTLNQNDYLKIKSEFPKIAEMNLENFYLDKP</sequence>